<dbReference type="Proteomes" id="UP000193642">
    <property type="component" value="Unassembled WGS sequence"/>
</dbReference>
<feature type="region of interest" description="Disordered" evidence="1">
    <location>
        <begin position="251"/>
        <end position="360"/>
    </location>
</feature>
<evidence type="ECO:0000259" key="2">
    <source>
        <dbReference type="PROSITE" id="PS51391"/>
    </source>
</evidence>
<feature type="domain" description="CID" evidence="2">
    <location>
        <begin position="1"/>
        <end position="131"/>
    </location>
</feature>
<accession>A0A1Y2BN82</accession>
<dbReference type="EMBL" id="MCGO01000057">
    <property type="protein sequence ID" value="ORY36201.1"/>
    <property type="molecule type" value="Genomic_DNA"/>
</dbReference>
<dbReference type="InterPro" id="IPR008942">
    <property type="entry name" value="ENTH_VHS"/>
</dbReference>
<organism evidence="3 4">
    <name type="scientific">Rhizoclosmatium globosum</name>
    <dbReference type="NCBI Taxonomy" id="329046"/>
    <lineage>
        <taxon>Eukaryota</taxon>
        <taxon>Fungi</taxon>
        <taxon>Fungi incertae sedis</taxon>
        <taxon>Chytridiomycota</taxon>
        <taxon>Chytridiomycota incertae sedis</taxon>
        <taxon>Chytridiomycetes</taxon>
        <taxon>Chytridiales</taxon>
        <taxon>Chytriomycetaceae</taxon>
        <taxon>Rhizoclosmatium</taxon>
    </lineage>
</organism>
<comment type="caution">
    <text evidence="3">The sequence shown here is derived from an EMBL/GenBank/DDBJ whole genome shotgun (WGS) entry which is preliminary data.</text>
</comment>
<evidence type="ECO:0000313" key="3">
    <source>
        <dbReference type="EMBL" id="ORY36201.1"/>
    </source>
</evidence>
<dbReference type="SMART" id="SM00582">
    <property type="entry name" value="RPR"/>
    <property type="match status" value="1"/>
</dbReference>
<name>A0A1Y2BN82_9FUNG</name>
<dbReference type="CDD" id="cd16981">
    <property type="entry name" value="CID_RPRD_like"/>
    <property type="match status" value="1"/>
</dbReference>
<reference evidence="3 4" key="1">
    <citation type="submission" date="2016-07" db="EMBL/GenBank/DDBJ databases">
        <title>Pervasive Adenine N6-methylation of Active Genes in Fungi.</title>
        <authorList>
            <consortium name="DOE Joint Genome Institute"/>
            <person name="Mondo S.J."/>
            <person name="Dannebaum R.O."/>
            <person name="Kuo R.C."/>
            <person name="Labutti K."/>
            <person name="Haridas S."/>
            <person name="Kuo A."/>
            <person name="Salamov A."/>
            <person name="Ahrendt S.R."/>
            <person name="Lipzen A."/>
            <person name="Sullivan W."/>
            <person name="Andreopoulos W.B."/>
            <person name="Clum A."/>
            <person name="Lindquist E."/>
            <person name="Daum C."/>
            <person name="Ramamoorthy G.K."/>
            <person name="Gryganskyi A."/>
            <person name="Culley D."/>
            <person name="Magnuson J.K."/>
            <person name="James T.Y."/>
            <person name="O'Malley M.A."/>
            <person name="Stajich J.E."/>
            <person name="Spatafora J.W."/>
            <person name="Visel A."/>
            <person name="Grigoriev I.V."/>
        </authorList>
    </citation>
    <scope>NUCLEOTIDE SEQUENCE [LARGE SCALE GENOMIC DNA]</scope>
    <source>
        <strain evidence="3 4">JEL800</strain>
    </source>
</reference>
<dbReference type="GO" id="GO:0000993">
    <property type="term" value="F:RNA polymerase II complex binding"/>
    <property type="evidence" value="ECO:0007669"/>
    <property type="project" value="TreeGrafter"/>
</dbReference>
<dbReference type="GO" id="GO:0031124">
    <property type="term" value="P:mRNA 3'-end processing"/>
    <property type="evidence" value="ECO:0007669"/>
    <property type="project" value="TreeGrafter"/>
</dbReference>
<dbReference type="PANTHER" id="PTHR12460:SF0">
    <property type="entry name" value="CID DOMAIN-CONTAINING PROTEIN-RELATED"/>
    <property type="match status" value="1"/>
</dbReference>
<dbReference type="OrthoDB" id="10069473at2759"/>
<gene>
    <name evidence="3" type="ORF">BCR33DRAFT_770446</name>
</gene>
<sequence length="418" mass="44817">MYTDESLQGKLQKLADTQDSINLLSHWLIFHRKNAREAVHVWATEFGKASTNRKLAFLHLANDVLQVSRKKADDFVREFAKVLPANLKQFAAHAPSELVAKVRRLLAIWEERGVYAKEFVADLKNALERNSSEKSASKPPSSAQPSNTPSSQSHAHHQDTMKTILHHTESIKHIHSSRLHLERTISTSEPSIDPVTVASQVSALTNAFSSELNERKKLIDDLKKWIHVEEQACAKIVDAIQEFTTNPLTIALGKDFQPPPSLTTSPTSSTFPSQTQPSPSQASSNAFKAHAPPAAGGPSSDRDFDSHTPIMSPISPPPQSKSTSSSAMDTSSAMDFMSTLPPPPPPPPIPGSLTASASTSQMGADSHLIIPAELLLAAQNAIQNNDPASEEVLNLLNGLTGGGAGGGVGGLFGFGGGY</sequence>
<dbReference type="Gene3D" id="1.25.40.90">
    <property type="match status" value="1"/>
</dbReference>
<dbReference type="STRING" id="329046.A0A1Y2BN82"/>
<dbReference type="PANTHER" id="PTHR12460">
    <property type="entry name" value="CYCLIN-DEPENDENT KINASE INHIBITOR-RELATED PROTEIN"/>
    <property type="match status" value="1"/>
</dbReference>
<dbReference type="PROSITE" id="PS51391">
    <property type="entry name" value="CID"/>
    <property type="match status" value="1"/>
</dbReference>
<keyword evidence="4" id="KW-1185">Reference proteome</keyword>
<feature type="region of interest" description="Disordered" evidence="1">
    <location>
        <begin position="130"/>
        <end position="159"/>
    </location>
</feature>
<feature type="compositionally biased region" description="Low complexity" evidence="1">
    <location>
        <begin position="137"/>
        <end position="146"/>
    </location>
</feature>
<feature type="compositionally biased region" description="Low complexity" evidence="1">
    <location>
        <begin position="262"/>
        <end position="284"/>
    </location>
</feature>
<dbReference type="InterPro" id="IPR006569">
    <property type="entry name" value="CID_dom"/>
</dbReference>
<dbReference type="Pfam" id="PF04818">
    <property type="entry name" value="CID"/>
    <property type="match status" value="1"/>
</dbReference>
<evidence type="ECO:0000256" key="1">
    <source>
        <dbReference type="SAM" id="MobiDB-lite"/>
    </source>
</evidence>
<dbReference type="SUPFAM" id="SSF48464">
    <property type="entry name" value="ENTH/VHS domain"/>
    <property type="match status" value="1"/>
</dbReference>
<protein>
    <submittedName>
        <fullName evidence="3">DUF618-domain-containing protein</fullName>
    </submittedName>
</protein>
<feature type="compositionally biased region" description="Pro residues" evidence="1">
    <location>
        <begin position="340"/>
        <end position="350"/>
    </location>
</feature>
<evidence type="ECO:0000313" key="4">
    <source>
        <dbReference type="Proteomes" id="UP000193642"/>
    </source>
</evidence>
<feature type="compositionally biased region" description="Low complexity" evidence="1">
    <location>
        <begin position="320"/>
        <end position="339"/>
    </location>
</feature>
<dbReference type="AlphaFoldDB" id="A0A1Y2BN82"/>
<proteinExistence type="predicted"/>